<dbReference type="InterPro" id="IPR000032">
    <property type="entry name" value="HPr-like"/>
</dbReference>
<comment type="function">
    <text evidence="1">General (non sugar-specific) component of the phosphoenolpyruvate-dependent sugar phosphotransferase system (sugar PTS). This major carbohydrate active-transport system catalyzes the phosphorylation of incoming sugar substrates concomitantly with their translocation across the cell membrane. The phosphoryl group from phosphoenolpyruvate (PEP) is transferred to the phosphoryl carrier protein HPr by enzyme I. Phospho-HPr then transfers it to the PTS EIIA domain.</text>
</comment>
<evidence type="ECO:0000259" key="6">
    <source>
        <dbReference type="PROSITE" id="PS51350"/>
    </source>
</evidence>
<dbReference type="Pfam" id="PF00381">
    <property type="entry name" value="PTS-HPr"/>
    <property type="match status" value="1"/>
</dbReference>
<dbReference type="OrthoDB" id="9809047at2"/>
<dbReference type="InterPro" id="IPR050399">
    <property type="entry name" value="HPr"/>
</dbReference>
<sequence>MTQKSVVIENATGLHARPASLFVQKANEFQSDIFIIKDGNKINVKSILGIMAAGISKGTEITIQADGPDEEAAVNALVELVENKFGEE</sequence>
<proteinExistence type="predicted"/>
<dbReference type="PROSITE" id="PS51350">
    <property type="entry name" value="PTS_HPR_DOM"/>
    <property type="match status" value="1"/>
</dbReference>
<evidence type="ECO:0000256" key="4">
    <source>
        <dbReference type="ARBA" id="ARBA00022490"/>
    </source>
</evidence>
<evidence type="ECO:0000313" key="8">
    <source>
        <dbReference type="Proteomes" id="UP000196365"/>
    </source>
</evidence>
<keyword evidence="8" id="KW-1185">Reference proteome</keyword>
<dbReference type="InterPro" id="IPR001020">
    <property type="entry name" value="PTS_HPr_His_P_site"/>
</dbReference>
<accession>A0A1T4M546</accession>
<dbReference type="GO" id="GO:0005737">
    <property type="term" value="C:cytoplasm"/>
    <property type="evidence" value="ECO:0007669"/>
    <property type="project" value="UniProtKB-SubCell"/>
</dbReference>
<dbReference type="RefSeq" id="WP_087678635.1">
    <property type="nucleotide sequence ID" value="NZ_FUWV01000006.1"/>
</dbReference>
<keyword evidence="4" id="KW-0963">Cytoplasm</keyword>
<dbReference type="NCBIfam" id="TIGR01003">
    <property type="entry name" value="PTS_HPr_family"/>
    <property type="match status" value="1"/>
</dbReference>
<feature type="domain" description="HPr" evidence="6">
    <location>
        <begin position="1"/>
        <end position="88"/>
    </location>
</feature>
<dbReference type="EMBL" id="FUWV01000006">
    <property type="protein sequence ID" value="SJZ61976.1"/>
    <property type="molecule type" value="Genomic_DNA"/>
</dbReference>
<dbReference type="PANTHER" id="PTHR33705">
    <property type="entry name" value="PHOSPHOCARRIER PROTEIN HPR"/>
    <property type="match status" value="1"/>
</dbReference>
<dbReference type="InterPro" id="IPR035895">
    <property type="entry name" value="HPr-like_sf"/>
</dbReference>
<evidence type="ECO:0000256" key="1">
    <source>
        <dbReference type="ARBA" id="ARBA00003681"/>
    </source>
</evidence>
<dbReference type="GO" id="GO:0009401">
    <property type="term" value="P:phosphoenolpyruvate-dependent sugar phosphotransferase system"/>
    <property type="evidence" value="ECO:0007669"/>
    <property type="project" value="UniProtKB-KW"/>
</dbReference>
<evidence type="ECO:0000256" key="5">
    <source>
        <dbReference type="ARBA" id="ARBA00022683"/>
    </source>
</evidence>
<dbReference type="SUPFAM" id="SSF55594">
    <property type="entry name" value="HPr-like"/>
    <property type="match status" value="1"/>
</dbReference>
<name>A0A1T4M546_9FIRM</name>
<dbReference type="Gene3D" id="3.30.1340.10">
    <property type="entry name" value="HPr-like"/>
    <property type="match status" value="1"/>
</dbReference>
<evidence type="ECO:0000313" key="7">
    <source>
        <dbReference type="EMBL" id="SJZ61976.1"/>
    </source>
</evidence>
<dbReference type="Proteomes" id="UP000196365">
    <property type="component" value="Unassembled WGS sequence"/>
</dbReference>
<dbReference type="PRINTS" id="PR00107">
    <property type="entry name" value="PHOSPHOCPHPR"/>
</dbReference>
<dbReference type="PROSITE" id="PS00369">
    <property type="entry name" value="PTS_HPR_HIS"/>
    <property type="match status" value="1"/>
</dbReference>
<comment type="subcellular location">
    <subcellularLocation>
        <location evidence="2">Cytoplasm</location>
    </subcellularLocation>
</comment>
<dbReference type="PANTHER" id="PTHR33705:SF2">
    <property type="entry name" value="PHOSPHOCARRIER PROTEIN NPR"/>
    <property type="match status" value="1"/>
</dbReference>
<gene>
    <name evidence="7" type="ORF">SAMN02745973_01193</name>
</gene>
<dbReference type="CDD" id="cd00367">
    <property type="entry name" value="PTS-HPr_like"/>
    <property type="match status" value="1"/>
</dbReference>
<evidence type="ECO:0000256" key="3">
    <source>
        <dbReference type="ARBA" id="ARBA00020422"/>
    </source>
</evidence>
<dbReference type="AlphaFoldDB" id="A0A1T4M546"/>
<evidence type="ECO:0000256" key="2">
    <source>
        <dbReference type="ARBA" id="ARBA00004496"/>
    </source>
</evidence>
<keyword evidence="5" id="KW-0598">Phosphotransferase system</keyword>
<protein>
    <recommendedName>
        <fullName evidence="3">Phosphocarrier protein HPr</fullName>
    </recommendedName>
</protein>
<organism evidence="7 8">
    <name type="scientific">Garciella nitratireducens DSM 15102</name>
    <dbReference type="NCBI Taxonomy" id="1121911"/>
    <lineage>
        <taxon>Bacteria</taxon>
        <taxon>Bacillati</taxon>
        <taxon>Bacillota</taxon>
        <taxon>Clostridia</taxon>
        <taxon>Eubacteriales</taxon>
        <taxon>Eubacteriaceae</taxon>
        <taxon>Garciella</taxon>
    </lineage>
</organism>
<reference evidence="7 8" key="1">
    <citation type="submission" date="2017-02" db="EMBL/GenBank/DDBJ databases">
        <authorList>
            <person name="Peterson S.W."/>
        </authorList>
    </citation>
    <scope>NUCLEOTIDE SEQUENCE [LARGE SCALE GENOMIC DNA]</scope>
    <source>
        <strain evidence="7 8">DSM 15102</strain>
    </source>
</reference>